<dbReference type="NCBIfam" id="TIGR00746">
    <property type="entry name" value="arcC"/>
    <property type="match status" value="1"/>
</dbReference>
<dbReference type="CDD" id="cd04235">
    <property type="entry name" value="AAK_CK"/>
    <property type="match status" value="1"/>
</dbReference>
<evidence type="ECO:0000256" key="6">
    <source>
        <dbReference type="ARBA" id="ARBA00022777"/>
    </source>
</evidence>
<dbReference type="GO" id="GO:0019546">
    <property type="term" value="P:L-arginine deiminase pathway"/>
    <property type="evidence" value="ECO:0007669"/>
    <property type="project" value="TreeGrafter"/>
</dbReference>
<dbReference type="AlphaFoldDB" id="A0A412PFL1"/>
<dbReference type="PANTHER" id="PTHR30409:SF1">
    <property type="entry name" value="CARBAMATE KINASE-RELATED"/>
    <property type="match status" value="1"/>
</dbReference>
<comment type="caution">
    <text evidence="11">The sequence shown here is derived from an EMBL/GenBank/DDBJ whole genome shotgun (WGS) entry which is preliminary data.</text>
</comment>
<feature type="domain" description="Aspartate/glutamate/uridylate kinase" evidence="10">
    <location>
        <begin position="3"/>
        <end position="284"/>
    </location>
</feature>
<dbReference type="Gene3D" id="3.40.1160.10">
    <property type="entry name" value="Acetylglutamate kinase-like"/>
    <property type="match status" value="1"/>
</dbReference>
<name>A0A412PFL1_9FIRM</name>
<accession>A0A412PFL1</accession>
<evidence type="ECO:0000256" key="1">
    <source>
        <dbReference type="ARBA" id="ARBA00005118"/>
    </source>
</evidence>
<dbReference type="EMBL" id="QRWX01000002">
    <property type="protein sequence ID" value="RGT56413.1"/>
    <property type="molecule type" value="Genomic_DNA"/>
</dbReference>
<evidence type="ECO:0000256" key="4">
    <source>
        <dbReference type="ARBA" id="ARBA00022503"/>
    </source>
</evidence>
<evidence type="ECO:0000256" key="3">
    <source>
        <dbReference type="ARBA" id="ARBA00013070"/>
    </source>
</evidence>
<protein>
    <recommendedName>
        <fullName evidence="3 8">Carbamate kinase</fullName>
    </recommendedName>
</protein>
<comment type="catalytic activity">
    <reaction evidence="7">
        <text>hydrogencarbonate + NH4(+) + ATP = carbamoyl phosphate + ADP + H2O + H(+)</text>
        <dbReference type="Rhea" id="RHEA:10152"/>
        <dbReference type="ChEBI" id="CHEBI:15377"/>
        <dbReference type="ChEBI" id="CHEBI:15378"/>
        <dbReference type="ChEBI" id="CHEBI:17544"/>
        <dbReference type="ChEBI" id="CHEBI:28938"/>
        <dbReference type="ChEBI" id="CHEBI:30616"/>
        <dbReference type="ChEBI" id="CHEBI:58228"/>
        <dbReference type="ChEBI" id="CHEBI:456216"/>
        <dbReference type="EC" id="2.7.2.2"/>
    </reaction>
</comment>
<dbReference type="FunFam" id="3.40.1160.10:FF:000007">
    <property type="entry name" value="Carbamate kinase"/>
    <property type="match status" value="1"/>
</dbReference>
<keyword evidence="5 9" id="KW-0808">Transferase</keyword>
<evidence type="ECO:0000259" key="10">
    <source>
        <dbReference type="Pfam" id="PF00696"/>
    </source>
</evidence>
<comment type="similarity">
    <text evidence="2 9">Belongs to the carbamate kinase family.</text>
</comment>
<proteinExistence type="inferred from homology"/>
<evidence type="ECO:0000256" key="2">
    <source>
        <dbReference type="ARBA" id="ARBA00011066"/>
    </source>
</evidence>
<evidence type="ECO:0000313" key="11">
    <source>
        <dbReference type="EMBL" id="RGT56413.1"/>
    </source>
</evidence>
<evidence type="ECO:0000256" key="5">
    <source>
        <dbReference type="ARBA" id="ARBA00022679"/>
    </source>
</evidence>
<reference evidence="11 12" key="1">
    <citation type="submission" date="2018-08" db="EMBL/GenBank/DDBJ databases">
        <title>A genome reference for cultivated species of the human gut microbiota.</title>
        <authorList>
            <person name="Zou Y."/>
            <person name="Xue W."/>
            <person name="Luo G."/>
        </authorList>
    </citation>
    <scope>NUCLEOTIDE SEQUENCE [LARGE SCALE GENOMIC DNA]</scope>
    <source>
        <strain evidence="11 12">AF18-46</strain>
    </source>
</reference>
<evidence type="ECO:0000313" key="12">
    <source>
        <dbReference type="Proteomes" id="UP000284731"/>
    </source>
</evidence>
<dbReference type="PANTHER" id="PTHR30409">
    <property type="entry name" value="CARBAMATE KINASE"/>
    <property type="match status" value="1"/>
</dbReference>
<dbReference type="GO" id="GO:0008804">
    <property type="term" value="F:carbamate kinase activity"/>
    <property type="evidence" value="ECO:0007669"/>
    <property type="project" value="UniProtKB-UniRule"/>
</dbReference>
<dbReference type="NCBIfam" id="NF009007">
    <property type="entry name" value="PRK12352.1"/>
    <property type="match status" value="1"/>
</dbReference>
<evidence type="ECO:0000256" key="9">
    <source>
        <dbReference type="PIRNR" id="PIRNR000723"/>
    </source>
</evidence>
<keyword evidence="4" id="KW-0056">Arginine metabolism</keyword>
<keyword evidence="6 9" id="KW-0418">Kinase</keyword>
<dbReference type="Proteomes" id="UP000284731">
    <property type="component" value="Unassembled WGS sequence"/>
</dbReference>
<dbReference type="GO" id="GO:0005829">
    <property type="term" value="C:cytosol"/>
    <property type="evidence" value="ECO:0007669"/>
    <property type="project" value="TreeGrafter"/>
</dbReference>
<dbReference type="InterPro" id="IPR036393">
    <property type="entry name" value="AceGlu_kinase-like_sf"/>
</dbReference>
<gene>
    <name evidence="11" type="primary">arcC</name>
    <name evidence="11" type="ORF">DWX20_06290</name>
</gene>
<dbReference type="PRINTS" id="PR01469">
    <property type="entry name" value="CARBMTKINASE"/>
</dbReference>
<dbReference type="PIRSF" id="PIRSF000723">
    <property type="entry name" value="Carbamate_kin"/>
    <property type="match status" value="1"/>
</dbReference>
<organism evidence="11 12">
    <name type="scientific">Solobacterium moorei</name>
    <dbReference type="NCBI Taxonomy" id="102148"/>
    <lineage>
        <taxon>Bacteria</taxon>
        <taxon>Bacillati</taxon>
        <taxon>Bacillota</taxon>
        <taxon>Erysipelotrichia</taxon>
        <taxon>Erysipelotrichales</taxon>
        <taxon>Erysipelotrichaceae</taxon>
        <taxon>Solobacterium</taxon>
    </lineage>
</organism>
<dbReference type="SUPFAM" id="SSF53633">
    <property type="entry name" value="Carbamate kinase-like"/>
    <property type="match status" value="1"/>
</dbReference>
<dbReference type="RefSeq" id="WP_006525142.1">
    <property type="nucleotide sequence ID" value="NZ_AP028934.1"/>
</dbReference>
<evidence type="ECO:0000256" key="8">
    <source>
        <dbReference type="NCBIfam" id="TIGR00746"/>
    </source>
</evidence>
<evidence type="ECO:0000256" key="7">
    <source>
        <dbReference type="ARBA" id="ARBA00048467"/>
    </source>
</evidence>
<dbReference type="InterPro" id="IPR001048">
    <property type="entry name" value="Asp/Glu/Uridylate_kinase"/>
</dbReference>
<comment type="pathway">
    <text evidence="1">Metabolic intermediate metabolism; carbamoyl phosphate degradation; CO(2) and NH(3) from carbamoyl phosphate: step 1/1.</text>
</comment>
<sequence length="312" mass="33414">MAKRIVVALGGNALGNTPEEQLELVRHTAKTIVDLAQDGYEVIVGHGNGPQVGMINLAMEFSCTKGGNTPYMPFPECGAMSQGYIGYHLQQAIQQELKARGIDKECAAVVTQVVVDANDPGFAKPTKPVGSFYTKEEADKIAAEKGFTFVEDAGRGYRRVVPSPIPQRIVELKVVEQLVKAGDIVITVGGGGIPVVETEQGLKGVAAVIDKDRSSALLAQSIGADMLIILTAVDRVCINYNKPDQKELPTMTLEEAEKYIEEKQFAPGSMLPKVQSCMEFVKNNTHGGTALITSLQKAKVALQGETGTIITK</sequence>
<dbReference type="Pfam" id="PF00696">
    <property type="entry name" value="AA_kinase"/>
    <property type="match status" value="1"/>
</dbReference>
<dbReference type="UniPathway" id="UPA00996">
    <property type="reaction ID" value="UER00366"/>
</dbReference>
<dbReference type="GeneID" id="89619672"/>
<dbReference type="InterPro" id="IPR003964">
    <property type="entry name" value="Carb_kinase"/>
</dbReference>